<evidence type="ECO:0000256" key="11">
    <source>
        <dbReference type="SAM" id="MobiDB-lite"/>
    </source>
</evidence>
<keyword evidence="5" id="KW-0805">Transcription regulation</keyword>
<dbReference type="InterPro" id="IPR003441">
    <property type="entry name" value="NAC-dom"/>
</dbReference>
<dbReference type="GeneID" id="111279573"/>
<keyword evidence="6" id="KW-0238">DNA-binding</keyword>
<dbReference type="GO" id="GO:0005634">
    <property type="term" value="C:nucleus"/>
    <property type="evidence" value="ECO:0007669"/>
    <property type="project" value="UniProtKB-SubCell"/>
</dbReference>
<dbReference type="AlphaFoldDB" id="A0A6P5X1J7"/>
<feature type="region of interest" description="Disordered" evidence="11">
    <location>
        <begin position="590"/>
        <end position="611"/>
    </location>
</feature>
<evidence type="ECO:0000256" key="12">
    <source>
        <dbReference type="SAM" id="Phobius"/>
    </source>
</evidence>
<organism evidence="14 15">
    <name type="scientific">Durio zibethinus</name>
    <name type="common">Durian</name>
    <dbReference type="NCBI Taxonomy" id="66656"/>
    <lineage>
        <taxon>Eukaryota</taxon>
        <taxon>Viridiplantae</taxon>
        <taxon>Streptophyta</taxon>
        <taxon>Embryophyta</taxon>
        <taxon>Tracheophyta</taxon>
        <taxon>Spermatophyta</taxon>
        <taxon>Magnoliopsida</taxon>
        <taxon>eudicotyledons</taxon>
        <taxon>Gunneridae</taxon>
        <taxon>Pentapetalae</taxon>
        <taxon>rosids</taxon>
        <taxon>malvids</taxon>
        <taxon>Malvales</taxon>
        <taxon>Malvaceae</taxon>
        <taxon>Helicteroideae</taxon>
        <taxon>Durio</taxon>
    </lineage>
</organism>
<dbReference type="PANTHER" id="PTHR31744:SF216">
    <property type="entry name" value="NAC TRANSCRIPTION FACTOR"/>
    <property type="match status" value="1"/>
</dbReference>
<feature type="domain" description="NAC" evidence="13">
    <location>
        <begin position="9"/>
        <end position="159"/>
    </location>
</feature>
<dbReference type="Pfam" id="PF02365">
    <property type="entry name" value="NAM"/>
    <property type="match status" value="1"/>
</dbReference>
<keyword evidence="3 12" id="KW-0812">Transmembrane</keyword>
<feature type="transmembrane region" description="Helical" evidence="12">
    <location>
        <begin position="620"/>
        <end position="641"/>
    </location>
</feature>
<dbReference type="PANTHER" id="PTHR31744">
    <property type="entry name" value="PROTEIN CUP-SHAPED COTYLEDON 2-RELATED"/>
    <property type="match status" value="1"/>
</dbReference>
<dbReference type="Gene3D" id="2.170.150.80">
    <property type="entry name" value="NAC domain"/>
    <property type="match status" value="1"/>
</dbReference>
<dbReference type="InterPro" id="IPR036093">
    <property type="entry name" value="NAC_dom_sf"/>
</dbReference>
<dbReference type="GO" id="GO:0006355">
    <property type="term" value="P:regulation of DNA-templated transcription"/>
    <property type="evidence" value="ECO:0007669"/>
    <property type="project" value="InterPro"/>
</dbReference>
<sequence>MAVLKMDLLPLGFRFRPTDEELVNHFLRLKINGHHSEVEVIPEIDVCKWEPWDLPGMSVIKSGDPEWFFFCPRDRKYTNGHRSNRATDKGYWKATGKDRNIKSKNSLIGMKKTLVFYEGRAPKGQRTNWIMHEYRPTTKDLDGTAPGQGAFVLCRLFHKPEEKNDIVKYDELEQKQYSATMTKSTPDDASLDLLQDTVSYETQVQKPSSLMQNGQGTCDNSCKSHMASDAEDHAAEETVIEKYPLLEGNSNLYEPKFGEIDYKLFPPMDSQFFEDLPLFMGSPYASDFGHDQNGFHFQDRTSEEDVSLLLLDEFSNNHDDYCEESNSQKNSVAGTKLPLSGNAFISKTIPPETYLKENDISSDTGTEMLQLQCDTKVGSPRWFGGHIDNKESRQMLTSFEFSHTQTPLYDQEFRTGNIGGLGNYSVGLATSSTDSAMGNMNNLQQLTSLKNYLNNSSDLGGGTGMKTRTYQPLQSNSENLGTGIKIRTREPQQQPNSEYIINKGTAPRRIHLQVKLSKGPMKVSAGCVDDGKMRTTGLDEEVQSALTEVTKAEATGQTCSSDEPEKENELLKFDGSVNITEESCKKLRQRLKQGGEHRSSKTGPAVHSKAVPMHHRSSSLSILVFAIFIITILCVLVMGIWR</sequence>
<keyword evidence="8" id="KW-0010">Activator</keyword>
<proteinExistence type="predicted"/>
<accession>A0A6P5X1J7</accession>
<evidence type="ECO:0000256" key="8">
    <source>
        <dbReference type="ARBA" id="ARBA00023159"/>
    </source>
</evidence>
<gene>
    <name evidence="15" type="primary">LOC111279573</name>
</gene>
<keyword evidence="10" id="KW-0539">Nucleus</keyword>
<keyword evidence="14" id="KW-1185">Reference proteome</keyword>
<dbReference type="Proteomes" id="UP000515121">
    <property type="component" value="Unplaced"/>
</dbReference>
<dbReference type="SUPFAM" id="SSF101941">
    <property type="entry name" value="NAC domain"/>
    <property type="match status" value="1"/>
</dbReference>
<dbReference type="KEGG" id="dzi:111279573"/>
<keyword evidence="9" id="KW-0804">Transcription</keyword>
<keyword evidence="7 12" id="KW-0472">Membrane</keyword>
<dbReference type="RefSeq" id="XP_022722255.1">
    <property type="nucleotide sequence ID" value="XM_022866520.1"/>
</dbReference>
<evidence type="ECO:0000313" key="14">
    <source>
        <dbReference type="Proteomes" id="UP000515121"/>
    </source>
</evidence>
<protein>
    <submittedName>
        <fullName evidence="15">Protein NTM1-like 9</fullName>
    </submittedName>
</protein>
<evidence type="ECO:0000256" key="5">
    <source>
        <dbReference type="ARBA" id="ARBA00023015"/>
    </source>
</evidence>
<evidence type="ECO:0000256" key="6">
    <source>
        <dbReference type="ARBA" id="ARBA00023125"/>
    </source>
</evidence>
<evidence type="ECO:0000313" key="15">
    <source>
        <dbReference type="RefSeq" id="XP_022722255.1"/>
    </source>
</evidence>
<dbReference type="GO" id="GO:0000976">
    <property type="term" value="F:transcription cis-regulatory region binding"/>
    <property type="evidence" value="ECO:0007669"/>
    <property type="project" value="UniProtKB-ARBA"/>
</dbReference>
<dbReference type="OrthoDB" id="737278at2759"/>
<name>A0A6P5X1J7_DURZI</name>
<dbReference type="PROSITE" id="PS51005">
    <property type="entry name" value="NAC"/>
    <property type="match status" value="1"/>
</dbReference>
<evidence type="ECO:0000256" key="1">
    <source>
        <dbReference type="ARBA" id="ARBA00004123"/>
    </source>
</evidence>
<comment type="subcellular location">
    <subcellularLocation>
        <location evidence="2">Membrane</location>
        <topology evidence="2">Single-pass membrane protein</topology>
    </subcellularLocation>
    <subcellularLocation>
        <location evidence="1">Nucleus</location>
    </subcellularLocation>
</comment>
<dbReference type="FunFam" id="2.170.150.80:FF:000002">
    <property type="entry name" value="Nac domain-containing protein 86"/>
    <property type="match status" value="1"/>
</dbReference>
<evidence type="ECO:0000256" key="4">
    <source>
        <dbReference type="ARBA" id="ARBA00022989"/>
    </source>
</evidence>
<evidence type="ECO:0000256" key="2">
    <source>
        <dbReference type="ARBA" id="ARBA00004167"/>
    </source>
</evidence>
<evidence type="ECO:0000256" key="3">
    <source>
        <dbReference type="ARBA" id="ARBA00022692"/>
    </source>
</evidence>
<reference evidence="15" key="1">
    <citation type="submission" date="2025-08" db="UniProtKB">
        <authorList>
            <consortium name="RefSeq"/>
        </authorList>
    </citation>
    <scope>IDENTIFICATION</scope>
    <source>
        <tissue evidence="15">Fruit stalk</tissue>
    </source>
</reference>
<dbReference type="GO" id="GO:0016020">
    <property type="term" value="C:membrane"/>
    <property type="evidence" value="ECO:0007669"/>
    <property type="project" value="UniProtKB-SubCell"/>
</dbReference>
<evidence type="ECO:0000259" key="13">
    <source>
        <dbReference type="PROSITE" id="PS51005"/>
    </source>
</evidence>
<evidence type="ECO:0000256" key="9">
    <source>
        <dbReference type="ARBA" id="ARBA00023163"/>
    </source>
</evidence>
<evidence type="ECO:0000256" key="7">
    <source>
        <dbReference type="ARBA" id="ARBA00023136"/>
    </source>
</evidence>
<keyword evidence="4 12" id="KW-1133">Transmembrane helix</keyword>
<evidence type="ECO:0000256" key="10">
    <source>
        <dbReference type="ARBA" id="ARBA00023242"/>
    </source>
</evidence>